<evidence type="ECO:0000256" key="10">
    <source>
        <dbReference type="ARBA" id="ARBA00022842"/>
    </source>
</evidence>
<evidence type="ECO:0000256" key="1">
    <source>
        <dbReference type="ARBA" id="ARBA00001946"/>
    </source>
</evidence>
<evidence type="ECO:0000256" key="4">
    <source>
        <dbReference type="ARBA" id="ARBA00012814"/>
    </source>
</evidence>
<organism evidence="15 16">
    <name type="scientific">Symbiodinium pilosum</name>
    <name type="common">Dinoflagellate</name>
    <dbReference type="NCBI Taxonomy" id="2952"/>
    <lineage>
        <taxon>Eukaryota</taxon>
        <taxon>Sar</taxon>
        <taxon>Alveolata</taxon>
        <taxon>Dinophyceae</taxon>
        <taxon>Suessiales</taxon>
        <taxon>Symbiodiniaceae</taxon>
        <taxon>Symbiodinium</taxon>
    </lineage>
</organism>
<keyword evidence="10" id="KW-0460">Magnesium</keyword>
<protein>
    <recommendedName>
        <fullName evidence="4">phenylalanine--tRNA ligase</fullName>
        <ecNumber evidence="4">6.1.1.20</ecNumber>
    </recommendedName>
    <alternativeName>
        <fullName evidence="13">Phenylalanyl-tRNA synthetase beta subunit</fullName>
    </alternativeName>
</protein>
<evidence type="ECO:0000259" key="14">
    <source>
        <dbReference type="PROSITE" id="PS51483"/>
    </source>
</evidence>
<feature type="domain" description="B5" evidence="14">
    <location>
        <begin position="260"/>
        <end position="339"/>
    </location>
</feature>
<keyword evidence="6" id="KW-0436">Ligase</keyword>
<sequence>MKPSEDRVIFKVDVPANRYDLLCIEGLVRALQVFKGVIPTPLYKLSMPKPLPQMTMTVKKETAQIRPFVVCAILRNVSFDKDRYDSFIELQDKLHQNICRRRTLVAIGTHDLSTLKPPFTYEALPPNKILFTPLNQTEEMDGNRMMEVLSGHQQLKTYLPIIRDSPVYPVIYDSNRVVLSLPPIINGEHSKIKLETKDVFIECTATDLTKANIVLNTVVAMFAEYCKEPFVAEPVEVIYESDYPGNSFIKPGDKKLYPALEPRPMSAKISRMKASLGLEKLSGTQVRDYLRKMSMPCEINGKDPDALDVQVPITRSDIMHECDLIEDLAIAYGYNNLETSVPQTVAVSAGQPVNNLSDLARGELAMAGYTECMNWSLLSKKENFTFMRREPLPEELWKTVKQPYEYIPSAPAVAVSNPKTKDFEIIRTSMMPGILKTLANSKQLPPPIKLFEVGDVVIQEPTREVGCKNVRRLVAVHANMRSQFSLLHGALDQLMYSL</sequence>
<name>A0A812WH15_SYMPI</name>
<dbReference type="PANTHER" id="PTHR10947:SF0">
    <property type="entry name" value="PHENYLALANINE--TRNA LIGASE BETA SUBUNIT"/>
    <property type="match status" value="1"/>
</dbReference>
<feature type="non-terminal residue" evidence="15">
    <location>
        <position position="498"/>
    </location>
</feature>
<proteinExistence type="inferred from homology"/>
<evidence type="ECO:0000256" key="8">
    <source>
        <dbReference type="ARBA" id="ARBA00022741"/>
    </source>
</evidence>
<keyword evidence="5" id="KW-0963">Cytoplasm</keyword>
<dbReference type="Pfam" id="PF17759">
    <property type="entry name" value="tRNA_synthFbeta"/>
    <property type="match status" value="1"/>
</dbReference>
<dbReference type="Gene3D" id="3.30.930.10">
    <property type="entry name" value="Bira Bifunctional Protein, Domain 2"/>
    <property type="match status" value="1"/>
</dbReference>
<dbReference type="PROSITE" id="PS51483">
    <property type="entry name" value="B5"/>
    <property type="match status" value="1"/>
</dbReference>
<keyword evidence="7" id="KW-0479">Metal-binding</keyword>
<dbReference type="SMART" id="SM00874">
    <property type="entry name" value="B5"/>
    <property type="match status" value="1"/>
</dbReference>
<comment type="cofactor">
    <cofactor evidence="1">
        <name>Mg(2+)</name>
        <dbReference type="ChEBI" id="CHEBI:18420"/>
    </cofactor>
</comment>
<reference evidence="15" key="1">
    <citation type="submission" date="2021-02" db="EMBL/GenBank/DDBJ databases">
        <authorList>
            <person name="Dougan E. K."/>
            <person name="Rhodes N."/>
            <person name="Thang M."/>
            <person name="Chan C."/>
        </authorList>
    </citation>
    <scope>NUCLEOTIDE SEQUENCE</scope>
</reference>
<evidence type="ECO:0000256" key="7">
    <source>
        <dbReference type="ARBA" id="ARBA00022723"/>
    </source>
</evidence>
<keyword evidence="9" id="KW-0067">ATP-binding</keyword>
<keyword evidence="11" id="KW-0648">Protein biosynthesis</keyword>
<dbReference type="NCBIfam" id="TIGR00471">
    <property type="entry name" value="pheT_arch"/>
    <property type="match status" value="1"/>
</dbReference>
<dbReference type="GO" id="GO:0006432">
    <property type="term" value="P:phenylalanyl-tRNA aminoacylation"/>
    <property type="evidence" value="ECO:0007669"/>
    <property type="project" value="InterPro"/>
</dbReference>
<dbReference type="InterPro" id="IPR020825">
    <property type="entry name" value="Phe-tRNA_synthase-like_B3/B4"/>
</dbReference>
<comment type="subcellular location">
    <subcellularLocation>
        <location evidence="2">Cytoplasm</location>
    </subcellularLocation>
</comment>
<dbReference type="EMBL" id="CAJNIZ010044045">
    <property type="protein sequence ID" value="CAE7676255.1"/>
    <property type="molecule type" value="Genomic_DNA"/>
</dbReference>
<dbReference type="AlphaFoldDB" id="A0A812WH15"/>
<dbReference type="InterPro" id="IPR040659">
    <property type="entry name" value="PhetRS_B1"/>
</dbReference>
<dbReference type="Gene3D" id="3.30.56.10">
    <property type="match status" value="2"/>
</dbReference>
<dbReference type="GO" id="GO:0005524">
    <property type="term" value="F:ATP binding"/>
    <property type="evidence" value="ECO:0007669"/>
    <property type="project" value="UniProtKB-KW"/>
</dbReference>
<evidence type="ECO:0000313" key="15">
    <source>
        <dbReference type="EMBL" id="CAE7676255.1"/>
    </source>
</evidence>
<keyword evidence="8" id="KW-0547">Nucleotide-binding</keyword>
<dbReference type="Pfam" id="PF03483">
    <property type="entry name" value="B3_4"/>
    <property type="match status" value="1"/>
</dbReference>
<dbReference type="InterPro" id="IPR045864">
    <property type="entry name" value="aa-tRNA-synth_II/BPL/LPL"/>
</dbReference>
<evidence type="ECO:0000256" key="3">
    <source>
        <dbReference type="ARBA" id="ARBA00007438"/>
    </source>
</evidence>
<evidence type="ECO:0000256" key="9">
    <source>
        <dbReference type="ARBA" id="ARBA00022840"/>
    </source>
</evidence>
<evidence type="ECO:0000256" key="11">
    <source>
        <dbReference type="ARBA" id="ARBA00022917"/>
    </source>
</evidence>
<dbReference type="InterPro" id="IPR041616">
    <property type="entry name" value="PheRS_beta_core"/>
</dbReference>
<evidence type="ECO:0000256" key="12">
    <source>
        <dbReference type="ARBA" id="ARBA00023146"/>
    </source>
</evidence>
<dbReference type="Gene3D" id="3.50.40.10">
    <property type="entry name" value="Phenylalanyl-trna Synthetase, Chain B, domain 3"/>
    <property type="match status" value="1"/>
</dbReference>
<dbReference type="Proteomes" id="UP000649617">
    <property type="component" value="Unassembled WGS sequence"/>
</dbReference>
<dbReference type="InterPro" id="IPR009061">
    <property type="entry name" value="DNA-bd_dom_put_sf"/>
</dbReference>
<dbReference type="InterPro" id="IPR005147">
    <property type="entry name" value="tRNA_synthase_B5-dom"/>
</dbReference>
<comment type="caution">
    <text evidence="15">The sequence shown here is derived from an EMBL/GenBank/DDBJ whole genome shotgun (WGS) entry which is preliminary data.</text>
</comment>
<dbReference type="GO" id="GO:0009328">
    <property type="term" value="C:phenylalanine-tRNA ligase complex"/>
    <property type="evidence" value="ECO:0007669"/>
    <property type="project" value="TreeGrafter"/>
</dbReference>
<dbReference type="EC" id="6.1.1.20" evidence="4"/>
<accession>A0A812WH15</accession>
<dbReference type="Pfam" id="PF03484">
    <property type="entry name" value="B5"/>
    <property type="match status" value="1"/>
</dbReference>
<comment type="similarity">
    <text evidence="3">Belongs to the phenylalanyl-tRNA synthetase beta subunit family. Type 2 subfamily.</text>
</comment>
<evidence type="ECO:0000256" key="5">
    <source>
        <dbReference type="ARBA" id="ARBA00022490"/>
    </source>
</evidence>
<dbReference type="SUPFAM" id="SSF55681">
    <property type="entry name" value="Class II aaRS and biotin synthetases"/>
    <property type="match status" value="1"/>
</dbReference>
<dbReference type="InterPro" id="IPR004531">
    <property type="entry name" value="Phe-tRNA-synth_IIc_bsu_arc_euk"/>
</dbReference>
<dbReference type="OrthoDB" id="1698572at2759"/>
<dbReference type="FunFam" id="3.50.40.10:FF:000002">
    <property type="entry name" value="phenylalanine--tRNA ligase beta subunit"/>
    <property type="match status" value="1"/>
</dbReference>
<dbReference type="InterPro" id="IPR045060">
    <property type="entry name" value="Phe-tRNA-ligase_IIc_bsu"/>
</dbReference>
<dbReference type="InterPro" id="IPR005146">
    <property type="entry name" value="B3/B4_tRNA-bd"/>
</dbReference>
<dbReference type="GO" id="GO:0000287">
    <property type="term" value="F:magnesium ion binding"/>
    <property type="evidence" value="ECO:0007669"/>
    <property type="project" value="InterPro"/>
</dbReference>
<dbReference type="Pfam" id="PF18262">
    <property type="entry name" value="PhetRS_B1"/>
    <property type="match status" value="1"/>
</dbReference>
<gene>
    <name evidence="15" type="primary">beta-PheRS</name>
    <name evidence="15" type="ORF">SPIL2461_LOCUS18750</name>
</gene>
<evidence type="ECO:0000256" key="13">
    <source>
        <dbReference type="ARBA" id="ARBA00033189"/>
    </source>
</evidence>
<keyword evidence="16" id="KW-1185">Reference proteome</keyword>
<dbReference type="SMART" id="SM00873">
    <property type="entry name" value="B3_4"/>
    <property type="match status" value="1"/>
</dbReference>
<dbReference type="GO" id="GO:0003723">
    <property type="term" value="F:RNA binding"/>
    <property type="evidence" value="ECO:0007669"/>
    <property type="project" value="InterPro"/>
</dbReference>
<dbReference type="GO" id="GO:0004826">
    <property type="term" value="F:phenylalanine-tRNA ligase activity"/>
    <property type="evidence" value="ECO:0007669"/>
    <property type="project" value="UniProtKB-EC"/>
</dbReference>
<evidence type="ECO:0000313" key="16">
    <source>
        <dbReference type="Proteomes" id="UP000649617"/>
    </source>
</evidence>
<keyword evidence="12" id="KW-0030">Aminoacyl-tRNA synthetase</keyword>
<evidence type="ECO:0000256" key="6">
    <source>
        <dbReference type="ARBA" id="ARBA00022598"/>
    </source>
</evidence>
<evidence type="ECO:0000256" key="2">
    <source>
        <dbReference type="ARBA" id="ARBA00004496"/>
    </source>
</evidence>
<dbReference type="PANTHER" id="PTHR10947">
    <property type="entry name" value="PHENYLALANYL-TRNA SYNTHETASE BETA CHAIN AND LEUCINE-RICH REPEAT-CONTAINING PROTEIN 47"/>
    <property type="match status" value="1"/>
</dbReference>
<dbReference type="SUPFAM" id="SSF56037">
    <property type="entry name" value="PheT/TilS domain"/>
    <property type="match status" value="1"/>
</dbReference>
<dbReference type="SUPFAM" id="SSF46955">
    <property type="entry name" value="Putative DNA-binding domain"/>
    <property type="match status" value="1"/>
</dbReference>